<dbReference type="OrthoDB" id="727118at2759"/>
<dbReference type="Pfam" id="PF08232">
    <property type="entry name" value="Striatin"/>
    <property type="match status" value="1"/>
</dbReference>
<dbReference type="AlphaFoldDB" id="A0A9P4Y4Y7"/>
<dbReference type="InterPro" id="IPR051488">
    <property type="entry name" value="WD_repeat_striatin"/>
</dbReference>
<evidence type="ECO:0000256" key="4">
    <source>
        <dbReference type="ARBA" id="ARBA00022860"/>
    </source>
</evidence>
<dbReference type="PROSITE" id="PS50082">
    <property type="entry name" value="WD_REPEATS_2"/>
    <property type="match status" value="2"/>
</dbReference>
<protein>
    <recommendedName>
        <fullName evidence="9">Striatin N-terminal domain-containing protein</fullName>
    </recommendedName>
</protein>
<dbReference type="EMBL" id="MU032347">
    <property type="protein sequence ID" value="KAF3766437.1"/>
    <property type="molecule type" value="Genomic_DNA"/>
</dbReference>
<keyword evidence="3" id="KW-0677">Repeat</keyword>
<dbReference type="GeneID" id="63843270"/>
<feature type="compositionally biased region" description="Basic residues" evidence="8">
    <location>
        <begin position="367"/>
        <end position="378"/>
    </location>
</feature>
<feature type="compositionally biased region" description="Polar residues" evidence="8">
    <location>
        <begin position="268"/>
        <end position="286"/>
    </location>
</feature>
<accession>A0A9P4Y4Y7</accession>
<feature type="repeat" description="WD" evidence="6">
    <location>
        <begin position="553"/>
        <end position="576"/>
    </location>
</feature>
<reference evidence="10" key="1">
    <citation type="journal article" date="2020" name="Phytopathology">
        <title>Genome sequence of the chestnut blight fungus Cryphonectria parasitica EP155: A fundamental resource for an archetypical invasive plant pathogen.</title>
        <authorList>
            <person name="Crouch J.A."/>
            <person name="Dawe A."/>
            <person name="Aerts A."/>
            <person name="Barry K."/>
            <person name="Churchill A.C.L."/>
            <person name="Grimwood J."/>
            <person name="Hillman B."/>
            <person name="Milgroom M.G."/>
            <person name="Pangilinan J."/>
            <person name="Smith M."/>
            <person name="Salamov A."/>
            <person name="Schmutz J."/>
            <person name="Yadav J."/>
            <person name="Grigoriev I.V."/>
            <person name="Nuss D."/>
        </authorList>
    </citation>
    <scope>NUCLEOTIDE SEQUENCE</scope>
    <source>
        <strain evidence="10">EP155</strain>
    </source>
</reference>
<dbReference type="PANTHER" id="PTHR15653:SF0">
    <property type="entry name" value="CONNECTOR OF KINASE TO AP-1, ISOFORM E"/>
    <property type="match status" value="1"/>
</dbReference>
<dbReference type="PRINTS" id="PR00320">
    <property type="entry name" value="GPROTEINBRPT"/>
</dbReference>
<dbReference type="Pfam" id="PF00400">
    <property type="entry name" value="WD40"/>
    <property type="match status" value="4"/>
</dbReference>
<feature type="compositionally biased region" description="Gly residues" evidence="8">
    <location>
        <begin position="1"/>
        <end position="12"/>
    </location>
</feature>
<evidence type="ECO:0000256" key="6">
    <source>
        <dbReference type="PROSITE-ProRule" id="PRU00221"/>
    </source>
</evidence>
<feature type="region of interest" description="Disordered" evidence="8">
    <location>
        <begin position="569"/>
        <end position="619"/>
    </location>
</feature>
<evidence type="ECO:0000256" key="7">
    <source>
        <dbReference type="SAM" id="Coils"/>
    </source>
</evidence>
<evidence type="ECO:0000256" key="8">
    <source>
        <dbReference type="SAM" id="MobiDB-lite"/>
    </source>
</evidence>
<dbReference type="InterPro" id="IPR013258">
    <property type="entry name" value="Striatin_N"/>
</dbReference>
<feature type="repeat" description="WD" evidence="6">
    <location>
        <begin position="761"/>
        <end position="802"/>
    </location>
</feature>
<feature type="compositionally biased region" description="Low complexity" evidence="8">
    <location>
        <begin position="594"/>
        <end position="611"/>
    </location>
</feature>
<name>A0A9P4Y4Y7_CRYP1</name>
<organism evidence="10 11">
    <name type="scientific">Cryphonectria parasitica (strain ATCC 38755 / EP155)</name>
    <dbReference type="NCBI Taxonomy" id="660469"/>
    <lineage>
        <taxon>Eukaryota</taxon>
        <taxon>Fungi</taxon>
        <taxon>Dikarya</taxon>
        <taxon>Ascomycota</taxon>
        <taxon>Pezizomycotina</taxon>
        <taxon>Sordariomycetes</taxon>
        <taxon>Sordariomycetidae</taxon>
        <taxon>Diaporthales</taxon>
        <taxon>Cryphonectriaceae</taxon>
        <taxon>Cryphonectria-Endothia species complex</taxon>
        <taxon>Cryphonectria</taxon>
    </lineage>
</organism>
<sequence>MQSGGHGGGPGGINNANGGQPHATEYTLQGVMRFLQTEWHRHERDRNAWEIEKQEMKGRIANLEGAARRADATQKALKKYVAILEAKVKDQSAQLKAAAEGDKVEGEPPKPKKLDREALIQAKLRSTEKNTGVSNDLGVDVERADDDEAQRSDLKTFLDQCQAEFTYLMITPANPIPPRESPPLPMLEDLRESEGYGLPSSQPPMDHHSSAAARQGQNHIVFRPGQPVANHVQPMQGQPPPSQLAVKHPEIQQPQPTAAPQGIMRSADPQQGFGNTVQWPGPSVSSRMVDDNPQEANHSVNPLTRTEGGAEAPKQEGPADHDAWNFNEGSFPDPAPQSQPPAGSNRPDTDVFPTAEVLPKSPGRGQLVHRRKASLGRRRSSDQDMSLNSLAQKTESGSFKLRYGLRGHLNAVRSVIFSGGGSPGEPEICTASDDGLIKRFHIPRGSPHMYSNSLSDLDVQADFTHRGHNGAVLCLTSWSQSPNFTTGGRALGDGWIFSGGQDSTIRVWERGRVDPKATLDGHTDAVWTICVLPATLGAVFGQNSPYGAADRILLASGAADGTVRIWSVSQPPQMTSPQPPPASTGRRAGGSGRVRGNSMSSGSAFPSSPQPTMASNSPFDHTLVHTISRENSSASPTCISALSASGESFVVSYSDAAIIVYDTRTGEEIGSMASLETYDGTINTSVNAVVATTVGLDQSQHQNNHGALGLSEDDSSAGGAGPTGGSRQMAGSGVEGTIISGHEDRFVRFFDANSGQCTYNMLAHPAAISSLSLSPDGRELVSAGHDASLRFWSLEKRSCTQEITSHRVMRGEGVCAVVWSQDGRWVVSGGGDGVVKVFAR</sequence>
<gene>
    <name evidence="10" type="ORF">M406DRAFT_89240</name>
</gene>
<dbReference type="InterPro" id="IPR015943">
    <property type="entry name" value="WD40/YVTN_repeat-like_dom_sf"/>
</dbReference>
<dbReference type="RefSeq" id="XP_040777398.1">
    <property type="nucleotide sequence ID" value="XM_040926141.1"/>
</dbReference>
<feature type="compositionally biased region" description="Polar residues" evidence="8">
    <location>
        <begin position="294"/>
        <end position="304"/>
    </location>
</feature>
<dbReference type="SUPFAM" id="SSF50978">
    <property type="entry name" value="WD40 repeat-like"/>
    <property type="match status" value="1"/>
</dbReference>
<feature type="region of interest" description="Disordered" evidence="8">
    <location>
        <begin position="700"/>
        <end position="733"/>
    </location>
</feature>
<comment type="caution">
    <text evidence="10">The sequence shown here is derived from an EMBL/GenBank/DDBJ whole genome shotgun (WGS) entry which is preliminary data.</text>
</comment>
<keyword evidence="5 7" id="KW-0175">Coiled coil</keyword>
<feature type="region of interest" description="Disordered" evidence="8">
    <location>
        <begin position="193"/>
        <end position="215"/>
    </location>
</feature>
<feature type="compositionally biased region" description="Basic and acidic residues" evidence="8">
    <location>
        <begin position="313"/>
        <end position="323"/>
    </location>
</feature>
<dbReference type="InterPro" id="IPR001680">
    <property type="entry name" value="WD40_rpt"/>
</dbReference>
<evidence type="ECO:0000256" key="2">
    <source>
        <dbReference type="ARBA" id="ARBA00022574"/>
    </source>
</evidence>
<dbReference type="Gene3D" id="2.130.10.10">
    <property type="entry name" value="YVTN repeat-like/Quinoprotein amine dehydrogenase"/>
    <property type="match status" value="2"/>
</dbReference>
<keyword evidence="2 6" id="KW-0853">WD repeat</keyword>
<dbReference type="Proteomes" id="UP000803844">
    <property type="component" value="Unassembled WGS sequence"/>
</dbReference>
<evidence type="ECO:0000313" key="10">
    <source>
        <dbReference type="EMBL" id="KAF3766437.1"/>
    </source>
</evidence>
<dbReference type="Gene3D" id="1.20.5.300">
    <property type="match status" value="1"/>
</dbReference>
<evidence type="ECO:0000256" key="1">
    <source>
        <dbReference type="ARBA" id="ARBA00009616"/>
    </source>
</evidence>
<evidence type="ECO:0000256" key="3">
    <source>
        <dbReference type="ARBA" id="ARBA00022737"/>
    </source>
</evidence>
<evidence type="ECO:0000259" key="9">
    <source>
        <dbReference type="Pfam" id="PF08232"/>
    </source>
</evidence>
<dbReference type="GO" id="GO:0005516">
    <property type="term" value="F:calmodulin binding"/>
    <property type="evidence" value="ECO:0007669"/>
    <property type="project" value="UniProtKB-KW"/>
</dbReference>
<proteinExistence type="inferred from homology"/>
<dbReference type="PANTHER" id="PTHR15653">
    <property type="entry name" value="STRIATIN"/>
    <property type="match status" value="1"/>
</dbReference>
<dbReference type="InterPro" id="IPR036322">
    <property type="entry name" value="WD40_repeat_dom_sf"/>
</dbReference>
<comment type="similarity">
    <text evidence="1">Belongs to the WD repeat striatin family.</text>
</comment>
<dbReference type="InterPro" id="IPR020472">
    <property type="entry name" value="WD40_PAC1"/>
</dbReference>
<feature type="region of interest" description="Disordered" evidence="8">
    <location>
        <begin position="229"/>
        <end position="389"/>
    </location>
</feature>
<dbReference type="SMART" id="SM00320">
    <property type="entry name" value="WD40"/>
    <property type="match status" value="7"/>
</dbReference>
<feature type="region of interest" description="Disordered" evidence="8">
    <location>
        <begin position="1"/>
        <end position="24"/>
    </location>
</feature>
<feature type="coiled-coil region" evidence="7">
    <location>
        <begin position="46"/>
        <end position="73"/>
    </location>
</feature>
<feature type="domain" description="Striatin N-terminal" evidence="9">
    <location>
        <begin position="27"/>
        <end position="172"/>
    </location>
</feature>
<evidence type="ECO:0000256" key="5">
    <source>
        <dbReference type="ARBA" id="ARBA00023054"/>
    </source>
</evidence>
<keyword evidence="4" id="KW-0112">Calmodulin-binding</keyword>
<dbReference type="PROSITE" id="PS50294">
    <property type="entry name" value="WD_REPEATS_REGION"/>
    <property type="match status" value="1"/>
</dbReference>
<keyword evidence="11" id="KW-1185">Reference proteome</keyword>
<evidence type="ECO:0000313" key="11">
    <source>
        <dbReference type="Proteomes" id="UP000803844"/>
    </source>
</evidence>
<feature type="region of interest" description="Disordered" evidence="8">
    <location>
        <begin position="123"/>
        <end position="144"/>
    </location>
</feature>